<dbReference type="PRINTS" id="PR00792">
    <property type="entry name" value="PEPSIN"/>
</dbReference>
<dbReference type="RefSeq" id="XP_025423097.1">
    <property type="nucleotide sequence ID" value="XM_025567312.1"/>
</dbReference>
<dbReference type="PANTHER" id="PTHR47966:SF51">
    <property type="entry name" value="BETA-SITE APP-CLEAVING ENZYME, ISOFORM A-RELATED"/>
    <property type="match status" value="1"/>
</dbReference>
<keyword evidence="4" id="KW-0378">Hydrolase</keyword>
<keyword evidence="9" id="KW-1185">Reference proteome</keyword>
<keyword evidence="3" id="KW-0064">Aspartyl protease</keyword>
<feature type="chain" id="PRO_5044579305" evidence="6">
    <location>
        <begin position="20"/>
        <end position="392"/>
    </location>
</feature>
<evidence type="ECO:0000256" key="3">
    <source>
        <dbReference type="ARBA" id="ARBA00022750"/>
    </source>
</evidence>
<organism evidence="8">
    <name type="scientific">Sipha flava</name>
    <name type="common">yellow sugarcane aphid</name>
    <dbReference type="NCBI Taxonomy" id="143950"/>
    <lineage>
        <taxon>Eukaryota</taxon>
        <taxon>Metazoa</taxon>
        <taxon>Ecdysozoa</taxon>
        <taxon>Arthropoda</taxon>
        <taxon>Hexapoda</taxon>
        <taxon>Insecta</taxon>
        <taxon>Pterygota</taxon>
        <taxon>Neoptera</taxon>
        <taxon>Paraneoptera</taxon>
        <taxon>Hemiptera</taxon>
        <taxon>Sternorrhyncha</taxon>
        <taxon>Aphidomorpha</taxon>
        <taxon>Aphidoidea</taxon>
        <taxon>Aphididae</taxon>
        <taxon>Sipha</taxon>
    </lineage>
</organism>
<evidence type="ECO:0000256" key="6">
    <source>
        <dbReference type="SAM" id="SignalP"/>
    </source>
</evidence>
<evidence type="ECO:0000256" key="4">
    <source>
        <dbReference type="ARBA" id="ARBA00022801"/>
    </source>
</evidence>
<name>A0A2S2QYE5_9HEMI</name>
<dbReference type="PANTHER" id="PTHR47966">
    <property type="entry name" value="BETA-SITE APP-CLEAVING ENZYME, ISOFORM A-RELATED"/>
    <property type="match status" value="1"/>
</dbReference>
<reference evidence="8" key="1">
    <citation type="submission" date="2018-04" db="EMBL/GenBank/DDBJ databases">
        <title>Transcriptome assembly of Sipha flava.</title>
        <authorList>
            <person name="Scully E.D."/>
            <person name="Geib S.M."/>
            <person name="Palmer N.A."/>
            <person name="Koch K."/>
            <person name="Bradshaw J."/>
            <person name="Heng-Moss T."/>
            <person name="Sarath G."/>
        </authorList>
    </citation>
    <scope>NUCLEOTIDE SEQUENCE</scope>
</reference>
<dbReference type="InterPro" id="IPR021109">
    <property type="entry name" value="Peptidase_aspartic_dom_sf"/>
</dbReference>
<feature type="disulfide bond" evidence="5">
    <location>
        <begin position="102"/>
        <end position="110"/>
    </location>
</feature>
<dbReference type="Proteomes" id="UP000694846">
    <property type="component" value="Unplaced"/>
</dbReference>
<gene>
    <name evidence="10" type="primary">LOC112692588</name>
    <name evidence="8" type="ORF">g.42042</name>
</gene>
<keyword evidence="2 8" id="KW-0645">Protease</keyword>
<accession>A0A2S2QYE5</accession>
<dbReference type="FunFam" id="2.40.70.10:FF:000115">
    <property type="entry name" value="Lysosomal aspartic protease"/>
    <property type="match status" value="1"/>
</dbReference>
<dbReference type="PROSITE" id="PS51767">
    <property type="entry name" value="PEPTIDASE_A1"/>
    <property type="match status" value="1"/>
</dbReference>
<keyword evidence="5" id="KW-1015">Disulfide bond</keyword>
<proteinExistence type="inferred from homology"/>
<dbReference type="Gene3D" id="2.40.70.10">
    <property type="entry name" value="Acid Proteases"/>
    <property type="match status" value="2"/>
</dbReference>
<dbReference type="OrthoDB" id="6614841at2759"/>
<comment type="similarity">
    <text evidence="1">Belongs to the peptidase A1 family.</text>
</comment>
<keyword evidence="6" id="KW-0732">Signal</keyword>
<dbReference type="InterPro" id="IPR001461">
    <property type="entry name" value="Aspartic_peptidase_A1"/>
</dbReference>
<dbReference type="GO" id="GO:0005764">
    <property type="term" value="C:lysosome"/>
    <property type="evidence" value="ECO:0007669"/>
    <property type="project" value="TreeGrafter"/>
</dbReference>
<evidence type="ECO:0000313" key="9">
    <source>
        <dbReference type="Proteomes" id="UP000694846"/>
    </source>
</evidence>
<evidence type="ECO:0000313" key="8">
    <source>
        <dbReference type="EMBL" id="MBY82801.1"/>
    </source>
</evidence>
<dbReference type="GO" id="GO:0006508">
    <property type="term" value="P:proteolysis"/>
    <property type="evidence" value="ECO:0007669"/>
    <property type="project" value="UniProtKB-KW"/>
</dbReference>
<dbReference type="Pfam" id="PF00026">
    <property type="entry name" value="Asp"/>
    <property type="match status" value="1"/>
</dbReference>
<protein>
    <submittedName>
        <fullName evidence="10">Aspartic proteinase A2-like</fullName>
    </submittedName>
    <submittedName>
        <fullName evidence="8">Lysosomal aspartic protease</fullName>
    </submittedName>
</protein>
<dbReference type="InterPro" id="IPR033121">
    <property type="entry name" value="PEPTIDASE_A1"/>
</dbReference>
<dbReference type="AlphaFoldDB" id="A0A2S2QYE5"/>
<evidence type="ECO:0000256" key="1">
    <source>
        <dbReference type="ARBA" id="ARBA00007447"/>
    </source>
</evidence>
<dbReference type="EMBL" id="GGMS01013598">
    <property type="protein sequence ID" value="MBY82801.1"/>
    <property type="molecule type" value="Transcribed_RNA"/>
</dbReference>
<evidence type="ECO:0000256" key="5">
    <source>
        <dbReference type="PIRSR" id="PIRSR601461-2"/>
    </source>
</evidence>
<feature type="disulfide bond" evidence="5">
    <location>
        <begin position="313"/>
        <end position="351"/>
    </location>
</feature>
<evidence type="ECO:0000256" key="2">
    <source>
        <dbReference type="ARBA" id="ARBA00022670"/>
    </source>
</evidence>
<feature type="domain" description="Peptidase A1" evidence="7">
    <location>
        <begin position="71"/>
        <end position="389"/>
    </location>
</feature>
<reference evidence="10" key="2">
    <citation type="submission" date="2025-04" db="UniProtKB">
        <authorList>
            <consortium name="RefSeq"/>
        </authorList>
    </citation>
    <scope>IDENTIFICATION</scope>
    <source>
        <tissue evidence="10">Whole body</tissue>
    </source>
</reference>
<dbReference type="GeneID" id="112692588"/>
<dbReference type="GO" id="GO:0004190">
    <property type="term" value="F:aspartic-type endopeptidase activity"/>
    <property type="evidence" value="ECO:0007669"/>
    <property type="project" value="UniProtKB-KW"/>
</dbReference>
<sequence length="392" mass="44213">MICRLIFFMIFYELPYLSTSTVKDSNAYDVYLIRQESPLEYFMIENANTNINKHKLTNENITLFKHLDSEYYAEILVGKPGQKFRVIFETAWGDMWIPSKLCSKTLSPLCISKNLYDSNISSTHKSIDPAPYEAMGLSGNLTCDTVRLAHMNVSDLVFAEIKEIPNTEEFQNMYADGIIGLGYQSLSKIDSDPFFYKLLGDKKILNPIFSVYLNRDVNTNKGGTIFLGGVSKKHIDGEITYIPVTSKNYWQIEMNQFSVQLNKTNAKTFCNPTCQAILSTGSNKIGVPKEHVAAINTLIDAEEYFNNRYVVSCLQVNKLPTITLNFGGRDFHISGRHYIQKIDNETNGLICMSVFCDSNLPGGLWSLGGGFLSSVYTTFDLENNEVGFAKLK</sequence>
<feature type="signal peptide" evidence="6">
    <location>
        <begin position="1"/>
        <end position="19"/>
    </location>
</feature>
<evidence type="ECO:0000313" key="10">
    <source>
        <dbReference type="RefSeq" id="XP_025423097.1"/>
    </source>
</evidence>
<evidence type="ECO:0000259" key="7">
    <source>
        <dbReference type="PROSITE" id="PS51767"/>
    </source>
</evidence>
<dbReference type="SUPFAM" id="SSF50630">
    <property type="entry name" value="Acid proteases"/>
    <property type="match status" value="1"/>
</dbReference>